<reference evidence="1" key="1">
    <citation type="submission" date="2022-08" db="EMBL/GenBank/DDBJ databases">
        <title>Genome Sequence of Pycnoporus sanguineus.</title>
        <authorList>
            <person name="Buettner E."/>
        </authorList>
    </citation>
    <scope>NUCLEOTIDE SEQUENCE</scope>
    <source>
        <strain evidence="1">CG-C14</strain>
    </source>
</reference>
<keyword evidence="2" id="KW-1185">Reference proteome</keyword>
<gene>
    <name evidence="1" type="ORF">NUW54_g6146</name>
</gene>
<evidence type="ECO:0000313" key="2">
    <source>
        <dbReference type="Proteomes" id="UP001144978"/>
    </source>
</evidence>
<organism evidence="1 2">
    <name type="scientific">Trametes sanguinea</name>
    <dbReference type="NCBI Taxonomy" id="158606"/>
    <lineage>
        <taxon>Eukaryota</taxon>
        <taxon>Fungi</taxon>
        <taxon>Dikarya</taxon>
        <taxon>Basidiomycota</taxon>
        <taxon>Agaricomycotina</taxon>
        <taxon>Agaricomycetes</taxon>
        <taxon>Polyporales</taxon>
        <taxon>Polyporaceae</taxon>
        <taxon>Trametes</taxon>
    </lineage>
</organism>
<dbReference type="EMBL" id="JANSHE010001603">
    <property type="protein sequence ID" value="KAJ3001903.1"/>
    <property type="molecule type" value="Genomic_DNA"/>
</dbReference>
<proteinExistence type="predicted"/>
<accession>A0ACC1PVT7</accession>
<dbReference type="Proteomes" id="UP001144978">
    <property type="component" value="Unassembled WGS sequence"/>
</dbReference>
<comment type="caution">
    <text evidence="1">The sequence shown here is derived from an EMBL/GenBank/DDBJ whole genome shotgun (WGS) entry which is preliminary data.</text>
</comment>
<protein>
    <submittedName>
        <fullName evidence="1">Uncharacterized protein</fullName>
    </submittedName>
</protein>
<evidence type="ECO:0000313" key="1">
    <source>
        <dbReference type="EMBL" id="KAJ3001903.1"/>
    </source>
</evidence>
<sequence>MLVDNPIQHNFTSYQPSFEDFFNLDLLAGPSNNGTGSSGSSPHSSPSNSFVPLTPPEVRPLDDFAYPSESFFSFAQEDEQSKLSAFSVPPATAPGYDFLSLSQIQSLSSPESSGSGSNSGNTSEGVDSPVGIDPQLVGTPAPSKAASEFDEEEEGEDDEAKDEDMQSIPEDLVIAPVKVGGKGKSNRKGTVATVAL</sequence>
<name>A0ACC1PVT7_9APHY</name>